<evidence type="ECO:0000313" key="1">
    <source>
        <dbReference type="EMBL" id="GBM25643.1"/>
    </source>
</evidence>
<protein>
    <submittedName>
        <fullName evidence="1">Uncharacterized protein</fullName>
    </submittedName>
</protein>
<gene>
    <name evidence="1" type="ORF">AVEN_82759_1</name>
</gene>
<organism evidence="1 2">
    <name type="scientific">Araneus ventricosus</name>
    <name type="common">Orbweaver spider</name>
    <name type="synonym">Epeira ventricosa</name>
    <dbReference type="NCBI Taxonomy" id="182803"/>
    <lineage>
        <taxon>Eukaryota</taxon>
        <taxon>Metazoa</taxon>
        <taxon>Ecdysozoa</taxon>
        <taxon>Arthropoda</taxon>
        <taxon>Chelicerata</taxon>
        <taxon>Arachnida</taxon>
        <taxon>Araneae</taxon>
        <taxon>Araneomorphae</taxon>
        <taxon>Entelegynae</taxon>
        <taxon>Araneoidea</taxon>
        <taxon>Araneidae</taxon>
        <taxon>Araneus</taxon>
    </lineage>
</organism>
<evidence type="ECO:0000313" key="2">
    <source>
        <dbReference type="Proteomes" id="UP000499080"/>
    </source>
</evidence>
<proteinExistence type="predicted"/>
<name>A0A4Y2E8Y9_ARAVE</name>
<keyword evidence="2" id="KW-1185">Reference proteome</keyword>
<accession>A0A4Y2E8Y9</accession>
<dbReference type="Proteomes" id="UP000499080">
    <property type="component" value="Unassembled WGS sequence"/>
</dbReference>
<dbReference type="EMBL" id="BGPR01000542">
    <property type="protein sequence ID" value="GBM25643.1"/>
    <property type="molecule type" value="Genomic_DNA"/>
</dbReference>
<comment type="caution">
    <text evidence="1">The sequence shown here is derived from an EMBL/GenBank/DDBJ whole genome shotgun (WGS) entry which is preliminary data.</text>
</comment>
<sequence>MFLICKRKLIDVIIVIKPSTLVSTKLILAICDRWNYLMKLIIRSDLERSVRFFSRVSQIQRSSVRYGIGTRVSGLRSRIVIGESRIDLQFLSGNSKDGICCHFIDITLEFEE</sequence>
<reference evidence="1 2" key="1">
    <citation type="journal article" date="2019" name="Sci. Rep.">
        <title>Orb-weaving spider Araneus ventricosus genome elucidates the spidroin gene catalogue.</title>
        <authorList>
            <person name="Kono N."/>
            <person name="Nakamura H."/>
            <person name="Ohtoshi R."/>
            <person name="Moran D.A.P."/>
            <person name="Shinohara A."/>
            <person name="Yoshida Y."/>
            <person name="Fujiwara M."/>
            <person name="Mori M."/>
            <person name="Tomita M."/>
            <person name="Arakawa K."/>
        </authorList>
    </citation>
    <scope>NUCLEOTIDE SEQUENCE [LARGE SCALE GENOMIC DNA]</scope>
</reference>
<dbReference type="AlphaFoldDB" id="A0A4Y2E8Y9"/>